<feature type="non-terminal residue" evidence="1">
    <location>
        <position position="1"/>
    </location>
</feature>
<organism evidence="1 2">
    <name type="scientific">Candidatus Nealsonbacteria bacterium CG_4_10_14_3_um_filter_36_16</name>
    <dbReference type="NCBI Taxonomy" id="1974685"/>
    <lineage>
        <taxon>Bacteria</taxon>
        <taxon>Candidatus Nealsoniibacteriota</taxon>
    </lineage>
</organism>
<gene>
    <name evidence="1" type="ORF">COZ30_00470</name>
</gene>
<protein>
    <recommendedName>
        <fullName evidence="3">Phosphoesterase HXTX domain-containing protein</fullName>
    </recommendedName>
</protein>
<reference evidence="2" key="1">
    <citation type="submission" date="2017-09" db="EMBL/GenBank/DDBJ databases">
        <title>Depth-based differentiation of microbial function through sediment-hosted aquifers and enrichment of novel symbionts in the deep terrestrial subsurface.</title>
        <authorList>
            <person name="Probst A.J."/>
            <person name="Ladd B."/>
            <person name="Jarett J.K."/>
            <person name="Geller-Mcgrath D.E."/>
            <person name="Sieber C.M.K."/>
            <person name="Emerson J.B."/>
            <person name="Anantharaman K."/>
            <person name="Thomas B.C."/>
            <person name="Malmstrom R."/>
            <person name="Stieglmeier M."/>
            <person name="Klingl A."/>
            <person name="Woyke T."/>
            <person name="Ryan C.M."/>
            <person name="Banfield J.F."/>
        </authorList>
    </citation>
    <scope>NUCLEOTIDE SEQUENCE [LARGE SCALE GENOMIC DNA]</scope>
</reference>
<comment type="caution">
    <text evidence="1">The sequence shown here is derived from an EMBL/GenBank/DDBJ whole genome shotgun (WGS) entry which is preliminary data.</text>
</comment>
<dbReference type="EMBL" id="PFJR01000011">
    <property type="protein sequence ID" value="PIX88575.1"/>
    <property type="molecule type" value="Genomic_DNA"/>
</dbReference>
<evidence type="ECO:0008006" key="3">
    <source>
        <dbReference type="Google" id="ProtNLM"/>
    </source>
</evidence>
<dbReference type="InterPro" id="IPR009097">
    <property type="entry name" value="Cyclic_Pdiesterase"/>
</dbReference>
<dbReference type="AlphaFoldDB" id="A0A2M7MFK6"/>
<proteinExistence type="predicted"/>
<dbReference type="Gene3D" id="3.90.1140.10">
    <property type="entry name" value="Cyclic phosphodiesterase"/>
    <property type="match status" value="1"/>
</dbReference>
<sequence length="60" mass="7211">HITLGRIKQWEFRQIEPEERPEVNEEINLTFEVNSIEVMESELKRGGSEYTILESFPFRE</sequence>
<evidence type="ECO:0000313" key="1">
    <source>
        <dbReference type="EMBL" id="PIX88575.1"/>
    </source>
</evidence>
<name>A0A2M7MFK6_9BACT</name>
<evidence type="ECO:0000313" key="2">
    <source>
        <dbReference type="Proteomes" id="UP000230064"/>
    </source>
</evidence>
<accession>A0A2M7MFK6</accession>
<dbReference type="Proteomes" id="UP000230064">
    <property type="component" value="Unassembled WGS sequence"/>
</dbReference>
<dbReference type="SUPFAM" id="SSF55144">
    <property type="entry name" value="LigT-like"/>
    <property type="match status" value="1"/>
</dbReference>